<keyword evidence="1" id="KW-0472">Membrane</keyword>
<keyword evidence="3" id="KW-1185">Reference proteome</keyword>
<comment type="caution">
    <text evidence="2">The sequence shown here is derived from an EMBL/GenBank/DDBJ whole genome shotgun (WGS) entry which is preliminary data.</text>
</comment>
<dbReference type="Proteomes" id="UP000013526">
    <property type="component" value="Unassembled WGS sequence"/>
</dbReference>
<dbReference type="PANTHER" id="PTHR39594:SF1">
    <property type="entry name" value="PROTEIN YCHQ"/>
    <property type="match status" value="1"/>
</dbReference>
<feature type="transmembrane region" description="Helical" evidence="1">
    <location>
        <begin position="51"/>
        <end position="67"/>
    </location>
</feature>
<proteinExistence type="predicted"/>
<dbReference type="PIRSF" id="PIRSF005610">
    <property type="entry name" value="SirB"/>
    <property type="match status" value="1"/>
</dbReference>
<dbReference type="Pfam" id="PF04247">
    <property type="entry name" value="SirB"/>
    <property type="match status" value="1"/>
</dbReference>
<dbReference type="AlphaFoldDB" id="R1F8C1"/>
<keyword evidence="1" id="KW-1133">Transmembrane helix</keyword>
<dbReference type="RefSeq" id="WP_005895769.1">
    <property type="nucleotide sequence ID" value="NZ_AQGQ01000025.1"/>
</dbReference>
<feature type="transmembrane region" description="Helical" evidence="1">
    <location>
        <begin position="101"/>
        <end position="119"/>
    </location>
</feature>
<evidence type="ECO:0000256" key="1">
    <source>
        <dbReference type="SAM" id="Phobius"/>
    </source>
</evidence>
<feature type="transmembrane region" description="Helical" evidence="1">
    <location>
        <begin position="12"/>
        <end position="30"/>
    </location>
</feature>
<name>R1F8C1_9GAMM</name>
<sequence length="128" mass="14315">MIAYYPLLKHLHMTFAIVSILLFIYRWALAINGSPRLQQRWLKILPHVNDTLLLLAGVVLAVTLQMNPGSQPWLLAKLIALVVYIGLGAMALKRPDRKQKVIAGIAALLVFNYIIGVAISKSPWAWFA</sequence>
<dbReference type="GO" id="GO:0005886">
    <property type="term" value="C:plasma membrane"/>
    <property type="evidence" value="ECO:0007669"/>
    <property type="project" value="TreeGrafter"/>
</dbReference>
<dbReference type="PANTHER" id="PTHR39594">
    <property type="entry name" value="PROTEIN YCHQ"/>
    <property type="match status" value="1"/>
</dbReference>
<evidence type="ECO:0000313" key="3">
    <source>
        <dbReference type="Proteomes" id="UP000013526"/>
    </source>
</evidence>
<feature type="transmembrane region" description="Helical" evidence="1">
    <location>
        <begin position="73"/>
        <end position="92"/>
    </location>
</feature>
<gene>
    <name evidence="2" type="ORF">G113_06304</name>
</gene>
<reference evidence="2 3" key="1">
    <citation type="journal article" date="2013" name="Genome Announc.">
        <title>Draft Genome Sequence of Aeromonas molluscorum Strain 848TT, Isolated from Bivalve Molluscs.</title>
        <authorList>
            <person name="Spataro N."/>
            <person name="Farfan M."/>
            <person name="Albarral V."/>
            <person name="Sanglas A."/>
            <person name="Loren J.G."/>
            <person name="Fuste M.C."/>
            <person name="Bosch E."/>
        </authorList>
    </citation>
    <scope>NUCLEOTIDE SEQUENCE [LARGE SCALE GENOMIC DNA]</scope>
    <source>
        <strain evidence="2 3">848</strain>
    </source>
</reference>
<evidence type="ECO:0000313" key="2">
    <source>
        <dbReference type="EMBL" id="EOD55957.1"/>
    </source>
</evidence>
<dbReference type="PATRIC" id="fig|1268236.3.peg.1250"/>
<dbReference type="EMBL" id="AQGQ01000025">
    <property type="protein sequence ID" value="EOD55957.1"/>
    <property type="molecule type" value="Genomic_DNA"/>
</dbReference>
<dbReference type="InterPro" id="IPR007360">
    <property type="entry name" value="SirB"/>
</dbReference>
<organism evidence="2 3">
    <name type="scientific">Aeromonas molluscorum 848</name>
    <dbReference type="NCBI Taxonomy" id="1268236"/>
    <lineage>
        <taxon>Bacteria</taxon>
        <taxon>Pseudomonadati</taxon>
        <taxon>Pseudomonadota</taxon>
        <taxon>Gammaproteobacteria</taxon>
        <taxon>Aeromonadales</taxon>
        <taxon>Aeromonadaceae</taxon>
        <taxon>Aeromonas</taxon>
    </lineage>
</organism>
<dbReference type="OrthoDB" id="5588650at2"/>
<keyword evidence="1" id="KW-0812">Transmembrane</keyword>
<protein>
    <submittedName>
        <fullName evidence="2">Membrane protein</fullName>
    </submittedName>
</protein>
<accession>R1F8C1</accession>